<evidence type="ECO:0000313" key="2">
    <source>
        <dbReference type="Proteomes" id="UP001549031"/>
    </source>
</evidence>
<keyword evidence="2" id="KW-1185">Reference proteome</keyword>
<accession>A0ABV2H5Q2</accession>
<gene>
    <name evidence="1" type="ORF">ABID21_001686</name>
</gene>
<dbReference type="Proteomes" id="UP001549031">
    <property type="component" value="Unassembled WGS sequence"/>
</dbReference>
<reference evidence="1 2" key="1">
    <citation type="submission" date="2024-06" db="EMBL/GenBank/DDBJ databases">
        <title>Genomic Encyclopedia of Type Strains, Phase IV (KMG-IV): sequencing the most valuable type-strain genomes for metagenomic binning, comparative biology and taxonomic classification.</title>
        <authorList>
            <person name="Goeker M."/>
        </authorList>
    </citation>
    <scope>NUCLEOTIDE SEQUENCE [LARGE SCALE GENOMIC DNA]</scope>
    <source>
        <strain evidence="1 2">DSM 105042</strain>
    </source>
</reference>
<dbReference type="EMBL" id="JBEPLJ010000006">
    <property type="protein sequence ID" value="MET3585577.1"/>
    <property type="molecule type" value="Genomic_DNA"/>
</dbReference>
<protein>
    <submittedName>
        <fullName evidence="1">Uncharacterized protein</fullName>
    </submittedName>
</protein>
<name>A0ABV2H5Q2_9HYPH</name>
<comment type="caution">
    <text evidence="1">The sequence shown here is derived from an EMBL/GenBank/DDBJ whole genome shotgun (WGS) entry which is preliminary data.</text>
</comment>
<proteinExistence type="predicted"/>
<sequence>MKGGNAEGLGDCTERSRRLYSSTISSPEPVLQAELFLGMQEALCQ</sequence>
<evidence type="ECO:0000313" key="1">
    <source>
        <dbReference type="EMBL" id="MET3585577.1"/>
    </source>
</evidence>
<organism evidence="1 2">
    <name type="scientific">Pseudorhizobium tarimense</name>
    <dbReference type="NCBI Taxonomy" id="1079109"/>
    <lineage>
        <taxon>Bacteria</taxon>
        <taxon>Pseudomonadati</taxon>
        <taxon>Pseudomonadota</taxon>
        <taxon>Alphaproteobacteria</taxon>
        <taxon>Hyphomicrobiales</taxon>
        <taxon>Rhizobiaceae</taxon>
        <taxon>Rhizobium/Agrobacterium group</taxon>
        <taxon>Pseudorhizobium</taxon>
    </lineage>
</organism>